<reference evidence="2 3" key="1">
    <citation type="submission" date="2016-10" db="EMBL/GenBank/DDBJ databases">
        <authorList>
            <person name="Varghese N."/>
            <person name="Submissions S."/>
        </authorList>
    </citation>
    <scope>NUCLEOTIDE SEQUENCE [LARGE SCALE GENOMIC DNA]</scope>
    <source>
        <strain evidence="2 3">LMG 18378</strain>
    </source>
</reference>
<keyword evidence="1" id="KW-0732">Signal</keyword>
<feature type="signal peptide" evidence="1">
    <location>
        <begin position="1"/>
        <end position="30"/>
    </location>
</feature>
<dbReference type="RefSeq" id="WP_159458814.1">
    <property type="nucleotide sequence ID" value="NZ_BGPP01000018.1"/>
</dbReference>
<dbReference type="AlphaFoldDB" id="A0AAQ1HN99"/>
<organism evidence="2 3">
    <name type="scientific">Pseudomonas citronellolis</name>
    <dbReference type="NCBI Taxonomy" id="53408"/>
    <lineage>
        <taxon>Bacteria</taxon>
        <taxon>Pseudomonadati</taxon>
        <taxon>Pseudomonadota</taxon>
        <taxon>Gammaproteobacteria</taxon>
        <taxon>Pseudomonadales</taxon>
        <taxon>Pseudomonadaceae</taxon>
        <taxon>Pseudomonas</taxon>
    </lineage>
</organism>
<gene>
    <name evidence="2" type="ORF">SAMN05216577_11217</name>
</gene>
<evidence type="ECO:0000313" key="2">
    <source>
        <dbReference type="EMBL" id="SFC88960.1"/>
    </source>
</evidence>
<name>A0AAQ1HN99_9PSED</name>
<feature type="chain" id="PRO_5043036591" evidence="1">
    <location>
        <begin position="31"/>
        <end position="56"/>
    </location>
</feature>
<sequence>MAGRSLRARLSSALLLAALLAASGHLPYQAYGSAAGHWCIHDLFRALGALSSLIGA</sequence>
<accession>A0AAQ1HN99</accession>
<keyword evidence="3" id="KW-1185">Reference proteome</keyword>
<protein>
    <submittedName>
        <fullName evidence="2">Uncharacterized protein</fullName>
    </submittedName>
</protein>
<evidence type="ECO:0000313" key="3">
    <source>
        <dbReference type="Proteomes" id="UP000183385"/>
    </source>
</evidence>
<dbReference type="EMBL" id="FOLS01000012">
    <property type="protein sequence ID" value="SFC88960.1"/>
    <property type="molecule type" value="Genomic_DNA"/>
</dbReference>
<proteinExistence type="predicted"/>
<evidence type="ECO:0000256" key="1">
    <source>
        <dbReference type="SAM" id="SignalP"/>
    </source>
</evidence>
<comment type="caution">
    <text evidence="2">The sequence shown here is derived from an EMBL/GenBank/DDBJ whole genome shotgun (WGS) entry which is preliminary data.</text>
</comment>
<dbReference type="Proteomes" id="UP000183385">
    <property type="component" value="Unassembled WGS sequence"/>
</dbReference>